<sequence>MKTLLKGEIIFIERVNNWSIEVLVKWNKRRTTVVIKSRKSDLKPDFVSCSLSKAHFISFISRSDTFNFSGEKSEFSELILASPYAISLMNSKNPSIELRKNQLIFKGSIKKKDLTSLSNIFRLNELLMEEIDELHNKSNNR</sequence>
<evidence type="ECO:0000313" key="1">
    <source>
        <dbReference type="EMBL" id="TXG38983.1"/>
    </source>
</evidence>
<proteinExistence type="predicted"/>
<reference evidence="1 2" key="1">
    <citation type="submission" date="2019-08" db="EMBL/GenBank/DDBJ databases">
        <title>Seonamhaeicola sediminis sp. nov., isolated from marine sediment.</title>
        <authorList>
            <person name="Cao W.R."/>
        </authorList>
    </citation>
    <scope>NUCLEOTIDE SEQUENCE [LARGE SCALE GENOMIC DNA]</scope>
    <source>
        <strain evidence="1 2">1505</strain>
    </source>
</reference>
<keyword evidence="2" id="KW-1185">Reference proteome</keyword>
<dbReference type="RefSeq" id="WP_147766464.1">
    <property type="nucleotide sequence ID" value="NZ_VRKQ01000008.1"/>
</dbReference>
<dbReference type="AlphaFoldDB" id="A0A5C7GKW6"/>
<evidence type="ECO:0000313" key="2">
    <source>
        <dbReference type="Proteomes" id="UP000321080"/>
    </source>
</evidence>
<dbReference type="Proteomes" id="UP000321080">
    <property type="component" value="Unassembled WGS sequence"/>
</dbReference>
<dbReference type="OrthoDB" id="1443412at2"/>
<dbReference type="EMBL" id="VRKQ01000008">
    <property type="protein sequence ID" value="TXG38983.1"/>
    <property type="molecule type" value="Genomic_DNA"/>
</dbReference>
<comment type="caution">
    <text evidence="1">The sequence shown here is derived from an EMBL/GenBank/DDBJ whole genome shotgun (WGS) entry which is preliminary data.</text>
</comment>
<accession>A0A5C7GKW6</accession>
<organism evidence="1 2">
    <name type="scientific">Seonamhaeicola maritimus</name>
    <dbReference type="NCBI Taxonomy" id="2591822"/>
    <lineage>
        <taxon>Bacteria</taxon>
        <taxon>Pseudomonadati</taxon>
        <taxon>Bacteroidota</taxon>
        <taxon>Flavobacteriia</taxon>
        <taxon>Flavobacteriales</taxon>
        <taxon>Flavobacteriaceae</taxon>
    </lineage>
</organism>
<name>A0A5C7GKW6_9FLAO</name>
<gene>
    <name evidence="1" type="ORF">FUA22_03600</name>
</gene>
<protein>
    <submittedName>
        <fullName evidence="1">Uncharacterized protein</fullName>
    </submittedName>
</protein>